<comment type="caution">
    <text evidence="18">The sequence shown here is derived from an EMBL/GenBank/DDBJ whole genome shotgun (WGS) entry which is preliminary data.</text>
</comment>
<reference evidence="18" key="1">
    <citation type="thesis" date="2020" institute="ProQuest LLC" country="789 East Eisenhower Parkway, Ann Arbor, MI, USA">
        <title>Comparative Genomics and Chromosome Evolution.</title>
        <authorList>
            <person name="Mudd A.B."/>
        </authorList>
    </citation>
    <scope>NUCLEOTIDE SEQUENCE</scope>
    <source>
        <strain evidence="18">HN-11 Male</strain>
        <tissue evidence="18">Kidney and liver</tissue>
    </source>
</reference>
<evidence type="ECO:0000259" key="17">
    <source>
        <dbReference type="PROSITE" id="PS50835"/>
    </source>
</evidence>
<feature type="domain" description="Ig-like" evidence="17">
    <location>
        <begin position="458"/>
        <end position="564"/>
    </location>
</feature>
<dbReference type="InterPro" id="IPR001611">
    <property type="entry name" value="Leu-rich_rpt"/>
</dbReference>
<dbReference type="Gene3D" id="3.80.10.10">
    <property type="entry name" value="Ribonuclease Inhibitor"/>
    <property type="match status" value="2"/>
</dbReference>
<feature type="compositionally biased region" description="Polar residues" evidence="15">
    <location>
        <begin position="1845"/>
        <end position="1865"/>
    </location>
</feature>
<dbReference type="InterPro" id="IPR050467">
    <property type="entry name" value="LRFN"/>
</dbReference>
<dbReference type="SMART" id="SM00013">
    <property type="entry name" value="LRRNT"/>
    <property type="match status" value="1"/>
</dbReference>
<evidence type="ECO:0000313" key="18">
    <source>
        <dbReference type="EMBL" id="KAG9494199.1"/>
    </source>
</evidence>
<organism evidence="18 19">
    <name type="scientific">Eleutherodactylus coqui</name>
    <name type="common">Puerto Rican coqui</name>
    <dbReference type="NCBI Taxonomy" id="57060"/>
    <lineage>
        <taxon>Eukaryota</taxon>
        <taxon>Metazoa</taxon>
        <taxon>Chordata</taxon>
        <taxon>Craniata</taxon>
        <taxon>Vertebrata</taxon>
        <taxon>Euteleostomi</taxon>
        <taxon>Amphibia</taxon>
        <taxon>Batrachia</taxon>
        <taxon>Anura</taxon>
        <taxon>Neobatrachia</taxon>
        <taxon>Hyloidea</taxon>
        <taxon>Eleutherodactylidae</taxon>
        <taxon>Eleutherodactylinae</taxon>
        <taxon>Eleutherodactylus</taxon>
        <taxon>Eleutherodactylus</taxon>
    </lineage>
</organism>
<feature type="region of interest" description="Disordered" evidence="15">
    <location>
        <begin position="1480"/>
        <end position="1512"/>
    </location>
</feature>
<feature type="chain" id="PRO_5035226739" description="Ig-like domain-containing protein" evidence="16">
    <location>
        <begin position="30"/>
        <end position="2889"/>
    </location>
</feature>
<feature type="domain" description="Ig-like" evidence="17">
    <location>
        <begin position="582"/>
        <end position="665"/>
    </location>
</feature>
<feature type="region of interest" description="Disordered" evidence="15">
    <location>
        <begin position="1086"/>
        <end position="1106"/>
    </location>
</feature>
<name>A0A8J6FV12_ELECQ</name>
<feature type="domain" description="Ig-like" evidence="17">
    <location>
        <begin position="2407"/>
        <end position="2495"/>
    </location>
</feature>
<dbReference type="FunFam" id="2.60.40.10:FF:001065">
    <property type="entry name" value="Immunoglobulin superfamily member 10"/>
    <property type="match status" value="1"/>
</dbReference>
<dbReference type="InterPro" id="IPR003591">
    <property type="entry name" value="Leu-rich_rpt_typical-subtyp"/>
</dbReference>
<dbReference type="FunFam" id="2.60.40.10:FF:000063">
    <property type="entry name" value="neural cell adhesion molecule L1"/>
    <property type="match status" value="1"/>
</dbReference>
<dbReference type="Pfam" id="PF13855">
    <property type="entry name" value="LRR_8"/>
    <property type="match status" value="1"/>
</dbReference>
<dbReference type="FunFam" id="2.60.40.10:FF:001373">
    <property type="entry name" value="Immunoglobulin superfamily member 10"/>
    <property type="match status" value="1"/>
</dbReference>
<dbReference type="SMART" id="SM00409">
    <property type="entry name" value="IG"/>
    <property type="match status" value="12"/>
</dbReference>
<sequence>MQPIGRCHASVPGYFILLWFALLPAHGTACPRPCACYVKTEVHCTFRYLNAIPKQIQADVERINFGYNSLTKLTENDFTGLKKLELLMLHSNEIQIIHENAFQDLSALQVLKMSYNKVKTLHKNTFQGLKSVVRLHIDNNKLEFLPPESFYGLTTLRLVHLEGNQLRQLHADTFVTLRFIQIFKTSTIKHIYLSDNQLSSLPEEMFSYLNELEGLYLHGNPWSCDCDLQWLTKPGQQSKDFIKCKRDRSGTQCPVCSSPRKNQGKSLNEISSEDLTCVKPTIENIYKLKNVSIPEESSFTAISAKDFVAPMGSLILNMTDQSGNEANLACSVQRPTNMGQITLDRKEEYTIMRTTFSSFLVCNIDYDHIQKLWGILAMYSDSPMKLKRELLLAKTPFISYKYKQVSSGEDVFTDINAEIQAETNWLMQDLVTLQLDRTITTLSMLHIRYLTDIYVTIPNSVEYPLTNGWAMIIKGNQTQTEHSAIIGGTVEMDCQVVGEPVPDVEWVLPDGSKVRAPYMSEEGRITITKNGKFILRVADSFDTGVYHCIATNYVDADVLTFRITVVSGDVEEEAVNGIELSVSHGDVLHLPCGSYGVPDASVNWILPDHSILHETSKNKVIFSNGTLKIQGVTQRDRGHFRCLAANPYGLDMLTHKVLVRDRKINTVIKKIELDQSEDENDEGSGNQEIKENLHSATGKAIEHKRYPNRRIPIKSDGQHNTNVAAQRRNRINHRYRGHRRQFTQNTRRIDPQRWTEILQKTKQNSINSKTITEVMKTVKEENDIESVSGDAEQPSGEGFLPVNENFLIVTKKYSSTDMQGTRPIVSSSVTDSNNLKWSTDIISTAPTKTNMDEGYTEMPEVSTYITVSSQEPTISEPLTSLANPTTSNYDSEQPTTLSILNISAQAIFQSLLTTSDLDILPTDDTTNLVSQSIPLTKYGRLESDSNTFVTTIRSLTATPTSGVISPTTSSSYLHTETQEIITPSVTALTNSHYTAKNDISNSVLLENGLQTTAWYDYNNNITTSSYLNSLSENVVTFPEQEIPYVSSSSSNIIINPTTSSYDSSVPQNIFMDQTTTSSYLNVTSSNVLSKPPPLEQTSVPPTSSNRETSIIPTALEVIEPPVMNLITNTPASHEQSLFNVNSHSKTPMSLPTITTQSDVLANIAHIIKGYSPSKLQTTPDNLHSSTSKIHTTKIPHYSEARDDLEDQTIHSFDSSTKSSAKIFFPQTDIGSIYFHSTQKIISPGLSASPTTIIPPLTEIVKDVTSFVPTLRRYGRRRIPGRRRIVRPDRIPSGRIHQFKLGKLENVNDFTETTTAYTTASETGKFKQLLHSTKPSIANAPFTMEQNPITAPETIEKKKATMPMTTQIKDTVRTDKSTNNLITPSHSVTDNILQLSNTDRFASKLKVGLTYTQVPTISIATTMPVVGKNEVLVFTSPKPTTKPTAVSKIIRRKIPWHRLIGNNQLIQREILKKLRKNSHPTYTITTPDPTSKLMVTKSPGSTTPSAQSTSGSLKTEINVPYTKEERTVRRNPSSSTVAVVNYLKSTALGISAKSSATVTHPTTARVEETTAYPKTITKESNGRLTAVYPTITSEKHRLISQTNAAVPATIQAPTSINFAVTKVQPTSSKVENSGSYPVSTIGVKSSKKVTLIPVTGYDSTTLTPKTSVAANNRHRFLKRKRPRKKNLFNSVHTHKSSTNINLSTTSPEDTATFSRIPSTPKDTVTTITRAPITLSSSKSDIPVKTLAKSFFSNLTKNDNSSIQTSHTIHGIDTLTPPYLEPSNINDMATTVQMIKKYSPHEHSFIATYKTKAFSTYTTRPKASTHSPLSVTANVIKSVTLPAPTVSPKSTQPSSTEFGKESINTPKTTQRNVNTVGYARKPVQYNISSTIIQQTEKKVTLRKNGEITPNTVHSKPHILGGKAASFTVLANSDALIPCEATGDPIPSILWTKVASGTFVSRTRRGNRMEVFPNGTLSISSVSVQDRGQYLCVANNQYGSDRQLVTLSVITYPPSIIQGKSREITVHSGSTVSIKCQAEGRPFPTITWILANETIASEKSENNNKVFVQPDGTLIIKEITIYERGIYKCFATNLAGADTFTVKVQVIAAPPAILEDKRQTVLVLPGENVKLHCTAKGNPQPSVHWVAFDGTKVKPLHYVSAKLFLFSNGTLYIRNVAPSDSGNYECIATSSTGSERRVITLRVEQNDIAPKIIHASTISTEMNFGDTLMLNCSATGEPKPRIIWRLPSKAVIDQWHRLGSRIHVYPNGSLVVLSVNEKDAGEYLCVARNKLGDDLILMKVNINMKPAKIVQKQYLTKQVPFGKDFRVDCKASGSPIPEISWSLPDGTMINNVLQADDSGRRRRRYILFDNGTLYLNKVGMSEEGDYTCYAENTLGKDEMKVHISVVAAAPRIKLNPKTKFQARAGSCTILNCQATGEPKPKIFWLLPSSDMIATSHDRYTLHENGSLSINQIKLLDAGEYMCVARNPAGDDTRLLKLDVLSTPPVINGLYTNKTIIKDSALKHSRKLIPCSAEGTFPLQIMWIMPDNIYLTAPYHGSRIMVHKNGTLEIRNVRPSDTAEFTCVARNDEGESMLVVQLEVHDVLRRPMFKNPFNERIIAKPGKMAILNCFADGHPLPEITWLLPNGTRFVNGQRFSKYYAGANGTFIIYSLTKDDAGKYRCAARNNVGYIEKLIILEVGQKPNILTHPRGTIKNIIGETLSLHCLSDGIPRPSVTWTIPNGYIIDRPHGHGKYSLLENGTLVIQETSIHDRGNYLCKAKNNAGEAAISVAVMIVAYPPRITNKPPHNIHTREGSPVHLNCMAIGIPKPEITWELPDLSILTTDSKGRPMGTELVEPQGALVVQNPRTSDSGMYRCIAKNLLGTDSSTTYLKVI</sequence>
<dbReference type="Gene3D" id="2.60.40.10">
    <property type="entry name" value="Immunoglobulins"/>
    <property type="match status" value="12"/>
</dbReference>
<evidence type="ECO:0000256" key="3">
    <source>
        <dbReference type="ARBA" id="ARBA00004613"/>
    </source>
</evidence>
<dbReference type="Pfam" id="PF07679">
    <property type="entry name" value="I-set"/>
    <property type="match status" value="6"/>
</dbReference>
<keyword evidence="12" id="KW-1015">Disulfide bond</keyword>
<keyword evidence="19" id="KW-1185">Reference proteome</keyword>
<dbReference type="FunFam" id="2.60.40.10:FF:000537">
    <property type="entry name" value="immunoglobulin superfamily member 10"/>
    <property type="match status" value="1"/>
</dbReference>
<feature type="compositionally biased region" description="Polar residues" evidence="15">
    <location>
        <begin position="1095"/>
        <end position="1106"/>
    </location>
</feature>
<dbReference type="InterPro" id="IPR036179">
    <property type="entry name" value="Ig-like_dom_sf"/>
</dbReference>
<feature type="domain" description="Ig-like" evidence="17">
    <location>
        <begin position="1914"/>
        <end position="2005"/>
    </location>
</feature>
<evidence type="ECO:0000256" key="16">
    <source>
        <dbReference type="SAM" id="SignalP"/>
    </source>
</evidence>
<dbReference type="InterPro" id="IPR000372">
    <property type="entry name" value="LRRNT"/>
</dbReference>
<feature type="region of interest" description="Disordered" evidence="15">
    <location>
        <begin position="1692"/>
        <end position="1711"/>
    </location>
</feature>
<feature type="signal peptide" evidence="16">
    <location>
        <begin position="1"/>
        <end position="29"/>
    </location>
</feature>
<accession>A0A8J6FV12</accession>
<evidence type="ECO:0000256" key="9">
    <source>
        <dbReference type="ARBA" id="ARBA00022737"/>
    </source>
</evidence>
<dbReference type="PANTHER" id="PTHR45842">
    <property type="entry name" value="SYNAPTIC ADHESION-LIKE MOLECULE SALM"/>
    <property type="match status" value="1"/>
</dbReference>
<feature type="domain" description="Ig-like" evidence="17">
    <location>
        <begin position="2603"/>
        <end position="2682"/>
    </location>
</feature>
<comment type="subcellular location">
    <subcellularLocation>
        <location evidence="2">Cell membrane</location>
    </subcellularLocation>
    <subcellularLocation>
        <location evidence="1">Membrane</location>
        <topology evidence="1">Single-pass membrane protein</topology>
    </subcellularLocation>
    <subcellularLocation>
        <location evidence="3">Secreted</location>
    </subcellularLocation>
</comment>
<dbReference type="InterPro" id="IPR003598">
    <property type="entry name" value="Ig_sub2"/>
</dbReference>
<keyword evidence="4" id="KW-1003">Cell membrane</keyword>
<feature type="compositionally biased region" description="Polar residues" evidence="15">
    <location>
        <begin position="1497"/>
        <end position="1512"/>
    </location>
</feature>
<keyword evidence="10" id="KW-1133">Transmembrane helix</keyword>
<dbReference type="Proteomes" id="UP000770717">
    <property type="component" value="Unassembled WGS sequence"/>
</dbReference>
<feature type="domain" description="Ig-like" evidence="17">
    <location>
        <begin position="2108"/>
        <end position="2197"/>
    </location>
</feature>
<dbReference type="PANTHER" id="PTHR45842:SF2">
    <property type="entry name" value="IMMUNOGLOBULIN SUPERFAMILY MEMBER 10"/>
    <property type="match status" value="1"/>
</dbReference>
<keyword evidence="13" id="KW-0325">Glycoprotein</keyword>
<keyword evidence="11" id="KW-0472">Membrane</keyword>
<evidence type="ECO:0000256" key="4">
    <source>
        <dbReference type="ARBA" id="ARBA00022475"/>
    </source>
</evidence>
<proteinExistence type="predicted"/>
<evidence type="ECO:0000256" key="13">
    <source>
        <dbReference type="ARBA" id="ARBA00023180"/>
    </source>
</evidence>
<evidence type="ECO:0000256" key="6">
    <source>
        <dbReference type="ARBA" id="ARBA00022614"/>
    </source>
</evidence>
<evidence type="ECO:0000256" key="5">
    <source>
        <dbReference type="ARBA" id="ARBA00022525"/>
    </source>
</evidence>
<dbReference type="InterPro" id="IPR013098">
    <property type="entry name" value="Ig_I-set"/>
</dbReference>
<evidence type="ECO:0000256" key="11">
    <source>
        <dbReference type="ARBA" id="ARBA00023136"/>
    </source>
</evidence>
<evidence type="ECO:0000256" key="14">
    <source>
        <dbReference type="ARBA" id="ARBA00023319"/>
    </source>
</evidence>
<gene>
    <name evidence="18" type="ORF">GDO78_001836</name>
</gene>
<feature type="domain" description="Ig-like" evidence="17">
    <location>
        <begin position="2207"/>
        <end position="2300"/>
    </location>
</feature>
<dbReference type="PROSITE" id="PS50835">
    <property type="entry name" value="IG_LIKE"/>
    <property type="match status" value="12"/>
</dbReference>
<evidence type="ECO:0000256" key="15">
    <source>
        <dbReference type="SAM" id="MobiDB-lite"/>
    </source>
</evidence>
<feature type="domain" description="Ig-like" evidence="17">
    <location>
        <begin position="2500"/>
        <end position="2597"/>
    </location>
</feature>
<keyword evidence="14" id="KW-0393">Immunoglobulin domain</keyword>
<feature type="domain" description="Ig-like" evidence="17">
    <location>
        <begin position="2794"/>
        <end position="2889"/>
    </location>
</feature>
<dbReference type="Pfam" id="PF13927">
    <property type="entry name" value="Ig_3"/>
    <property type="match status" value="6"/>
</dbReference>
<evidence type="ECO:0000256" key="12">
    <source>
        <dbReference type="ARBA" id="ARBA00023157"/>
    </source>
</evidence>
<dbReference type="FunFam" id="2.60.40.10:FF:000076">
    <property type="entry name" value="Leucine-rich repeat and Ig domain-containing 4"/>
    <property type="match status" value="1"/>
</dbReference>
<dbReference type="GO" id="GO:0005886">
    <property type="term" value="C:plasma membrane"/>
    <property type="evidence" value="ECO:0007669"/>
    <property type="project" value="UniProtKB-SubCell"/>
</dbReference>
<dbReference type="SMART" id="SM00408">
    <property type="entry name" value="IGc2"/>
    <property type="match status" value="12"/>
</dbReference>
<evidence type="ECO:0000256" key="8">
    <source>
        <dbReference type="ARBA" id="ARBA00022729"/>
    </source>
</evidence>
<dbReference type="FunFam" id="2.60.40.10:FF:001188">
    <property type="entry name" value="Immunoglobulin superfamily member 10"/>
    <property type="match status" value="1"/>
</dbReference>
<keyword evidence="6" id="KW-0433">Leucine-rich repeat</keyword>
<dbReference type="SUPFAM" id="SSF48726">
    <property type="entry name" value="Immunoglobulin"/>
    <property type="match status" value="12"/>
</dbReference>
<evidence type="ECO:0000256" key="1">
    <source>
        <dbReference type="ARBA" id="ARBA00004167"/>
    </source>
</evidence>
<dbReference type="FunFam" id="2.60.40.10:FF:001377">
    <property type="entry name" value="Matrix remodeling associated 5"/>
    <property type="match status" value="1"/>
</dbReference>
<evidence type="ECO:0000256" key="2">
    <source>
        <dbReference type="ARBA" id="ARBA00004236"/>
    </source>
</evidence>
<dbReference type="SUPFAM" id="SSF52058">
    <property type="entry name" value="L domain-like"/>
    <property type="match status" value="1"/>
</dbReference>
<dbReference type="InterPro" id="IPR007110">
    <property type="entry name" value="Ig-like_dom"/>
</dbReference>
<keyword evidence="7" id="KW-0812">Transmembrane</keyword>
<evidence type="ECO:0000313" key="19">
    <source>
        <dbReference type="Proteomes" id="UP000770717"/>
    </source>
</evidence>
<dbReference type="InterPro" id="IPR003599">
    <property type="entry name" value="Ig_sub"/>
</dbReference>
<protein>
    <recommendedName>
        <fullName evidence="17">Ig-like domain-containing protein</fullName>
    </recommendedName>
</protein>
<keyword evidence="9" id="KW-0677">Repeat</keyword>
<dbReference type="SMART" id="SM00369">
    <property type="entry name" value="LRR_TYP"/>
    <property type="match status" value="5"/>
</dbReference>
<dbReference type="GO" id="GO:0005576">
    <property type="term" value="C:extracellular region"/>
    <property type="evidence" value="ECO:0007669"/>
    <property type="project" value="UniProtKB-SubCell"/>
</dbReference>
<dbReference type="FunFam" id="3.80.10.10:FF:000103">
    <property type="entry name" value="Immunoglobulin superfamily member 10"/>
    <property type="match status" value="1"/>
</dbReference>
<keyword evidence="5" id="KW-0964">Secreted</keyword>
<feature type="domain" description="Ig-like" evidence="17">
    <location>
        <begin position="2698"/>
        <end position="2784"/>
    </location>
</feature>
<dbReference type="OrthoDB" id="10062932at2759"/>
<evidence type="ECO:0000256" key="7">
    <source>
        <dbReference type="ARBA" id="ARBA00022692"/>
    </source>
</evidence>
<feature type="domain" description="Ig-like" evidence="17">
    <location>
        <begin position="2303"/>
        <end position="2401"/>
    </location>
</feature>
<feature type="region of interest" description="Disordered" evidence="15">
    <location>
        <begin position="1842"/>
        <end position="1865"/>
    </location>
</feature>
<dbReference type="EMBL" id="WNTK01000001">
    <property type="protein sequence ID" value="KAG9494199.1"/>
    <property type="molecule type" value="Genomic_DNA"/>
</dbReference>
<dbReference type="FunFam" id="2.60.40.10:FF:000005">
    <property type="entry name" value="Neuronal cell adhesion molecule"/>
    <property type="match status" value="1"/>
</dbReference>
<dbReference type="InterPro" id="IPR013783">
    <property type="entry name" value="Ig-like_fold"/>
</dbReference>
<keyword evidence="8 16" id="KW-0732">Signal</keyword>
<dbReference type="InterPro" id="IPR032675">
    <property type="entry name" value="LRR_dom_sf"/>
</dbReference>
<evidence type="ECO:0000256" key="10">
    <source>
        <dbReference type="ARBA" id="ARBA00022989"/>
    </source>
</evidence>
<dbReference type="FunFam" id="2.60.40.10:FF:000621">
    <property type="entry name" value="Immunoglobulin superfamily member 10"/>
    <property type="match status" value="1"/>
</dbReference>
<feature type="domain" description="Ig-like" evidence="17">
    <location>
        <begin position="2011"/>
        <end position="2102"/>
    </location>
</feature>